<dbReference type="EMBL" id="KI298403">
    <property type="protein sequence ID" value="ERZ98921.1"/>
    <property type="molecule type" value="Genomic_DNA"/>
</dbReference>
<protein>
    <submittedName>
        <fullName evidence="1">Uncharacterized protein</fullName>
    </submittedName>
</protein>
<reference evidence="1" key="1">
    <citation type="submission" date="2013-07" db="EMBL/GenBank/DDBJ databases">
        <title>The genome of an arbuscular mycorrhizal fungus provides insights into the evolution of the oldest plant symbiosis.</title>
        <authorList>
            <consortium name="DOE Joint Genome Institute"/>
            <person name="Tisserant E."/>
            <person name="Malbreil M."/>
            <person name="Kuo A."/>
            <person name="Kohler A."/>
            <person name="Symeonidi A."/>
            <person name="Balestrini R."/>
            <person name="Charron P."/>
            <person name="Duensing N."/>
            <person name="Frei-dit-Frey N."/>
            <person name="Gianinazzi-Pearson V."/>
            <person name="Gilbert B."/>
            <person name="Handa Y."/>
            <person name="Hijri M."/>
            <person name="Kaul R."/>
            <person name="Kawaguchi M."/>
            <person name="Krajinski F."/>
            <person name="Lammers P."/>
            <person name="Lapierre D."/>
            <person name="Masclaux F.G."/>
            <person name="Murat C."/>
            <person name="Morin E."/>
            <person name="Ndikumana S."/>
            <person name="Pagni M."/>
            <person name="Petitpierre D."/>
            <person name="Requena N."/>
            <person name="Rosikiewicz P."/>
            <person name="Riley R."/>
            <person name="Saito K."/>
            <person name="San Clemente H."/>
            <person name="Shapiro H."/>
            <person name="van Tuinen D."/>
            <person name="Becard G."/>
            <person name="Bonfante P."/>
            <person name="Paszkowski U."/>
            <person name="Shachar-Hill Y."/>
            <person name="Young J.P."/>
            <person name="Sanders I.R."/>
            <person name="Henrissat B."/>
            <person name="Rensing S.A."/>
            <person name="Grigoriev I.V."/>
            <person name="Corradi N."/>
            <person name="Roux C."/>
            <person name="Martin F."/>
        </authorList>
    </citation>
    <scope>NUCLEOTIDE SEQUENCE</scope>
    <source>
        <strain evidence="1">DAOM 197198</strain>
    </source>
</reference>
<gene>
    <name evidence="1" type="ORF">GLOINDRAFT_88232</name>
</gene>
<sequence>MLLKTLLRTTGVASMESTPLPFLTSRELWIGSTTVPPGRTYGNTDEDEYELLSVSAETFEQISYDSWQYSQQENYLNFNEVDSKHSIWAHNWTSSTAGFFTRPSMLTPWAKRPFVH</sequence>
<organism evidence="1">
    <name type="scientific">Rhizophagus irregularis (strain DAOM 181602 / DAOM 197198 / MUCL 43194)</name>
    <name type="common">Arbuscular mycorrhizal fungus</name>
    <name type="synonym">Glomus intraradices</name>
    <dbReference type="NCBI Taxonomy" id="747089"/>
    <lineage>
        <taxon>Eukaryota</taxon>
        <taxon>Fungi</taxon>
        <taxon>Fungi incertae sedis</taxon>
        <taxon>Mucoromycota</taxon>
        <taxon>Glomeromycotina</taxon>
        <taxon>Glomeromycetes</taxon>
        <taxon>Glomerales</taxon>
        <taxon>Glomeraceae</taxon>
        <taxon>Rhizophagus</taxon>
    </lineage>
</organism>
<dbReference type="AlphaFoldDB" id="U9SUY8"/>
<proteinExistence type="predicted"/>
<dbReference type="HOGENOM" id="CLU_2098136_0_0_1"/>
<accession>U9SUY8</accession>
<name>U9SUY8_RHIID</name>
<evidence type="ECO:0000313" key="1">
    <source>
        <dbReference type="EMBL" id="ERZ98921.1"/>
    </source>
</evidence>
<dbReference type="VEuPathDB" id="FungiDB:RhiirFUN_006286"/>